<dbReference type="AlphaFoldDB" id="A0A7S3YHZ6"/>
<organism evidence="1">
    <name type="scientific">Lotharella globosa</name>
    <dbReference type="NCBI Taxonomy" id="91324"/>
    <lineage>
        <taxon>Eukaryota</taxon>
        <taxon>Sar</taxon>
        <taxon>Rhizaria</taxon>
        <taxon>Cercozoa</taxon>
        <taxon>Chlorarachniophyceae</taxon>
        <taxon>Lotharella</taxon>
    </lineage>
</organism>
<proteinExistence type="predicted"/>
<evidence type="ECO:0000313" key="1">
    <source>
        <dbReference type="EMBL" id="CAE0652169.1"/>
    </source>
</evidence>
<gene>
    <name evidence="1" type="ORF">LGLO00237_LOCUS5394</name>
</gene>
<protein>
    <submittedName>
        <fullName evidence="1">Uncharacterized protein</fullName>
    </submittedName>
</protein>
<name>A0A7S3YHZ6_9EUKA</name>
<accession>A0A7S3YHZ6</accession>
<sequence length="162" mass="18431">MAGLALDVFKEASGIIKWAVGRVNKKNSVKDVYVEKVTPLDSKIDCGMMWTIDRHQNKDLHIYFNEEAAERLSELGKKTYKNICNCHANDDAKEEKCKNEFKSTFLGTVLSSLKGDSICDGKSLRTRLEAALRGLEKAYGIKPDLIRDGEDFWIMMDKQQHK</sequence>
<dbReference type="EMBL" id="HBIV01007282">
    <property type="protein sequence ID" value="CAE0652169.1"/>
    <property type="molecule type" value="Transcribed_RNA"/>
</dbReference>
<reference evidence="1" key="1">
    <citation type="submission" date="2021-01" db="EMBL/GenBank/DDBJ databases">
        <authorList>
            <person name="Corre E."/>
            <person name="Pelletier E."/>
            <person name="Niang G."/>
            <person name="Scheremetjew M."/>
            <person name="Finn R."/>
            <person name="Kale V."/>
            <person name="Holt S."/>
            <person name="Cochrane G."/>
            <person name="Meng A."/>
            <person name="Brown T."/>
            <person name="Cohen L."/>
        </authorList>
    </citation>
    <scope>NUCLEOTIDE SEQUENCE</scope>
    <source>
        <strain evidence="1">CCCM811</strain>
    </source>
</reference>